<proteinExistence type="predicted"/>
<dbReference type="RefSeq" id="WP_168141625.1">
    <property type="nucleotide sequence ID" value="NZ_CBCSDT010000045.1"/>
</dbReference>
<dbReference type="AlphaFoldDB" id="A0A6H0S1B3"/>
<protein>
    <submittedName>
        <fullName evidence="1">Uncharacterized protein</fullName>
    </submittedName>
</protein>
<sequence length="136" mass="15573">MTVAPVGNPQLRTQILDSLRTIDDSVKAQSALLNSCCDAEWLDDDSRTSVRWLLSALREHRRNLRKMSRVWRALGVDDHIDGQLVAATADLLDEHRSFRPHIEYWRSAAVAGIRSDRSRFWRDMLDLAESNLRSAS</sequence>
<organism evidence="1 2">
    <name type="scientific">Mycolicibacterium frederiksbergense</name>
    <dbReference type="NCBI Taxonomy" id="117567"/>
    <lineage>
        <taxon>Bacteria</taxon>
        <taxon>Bacillati</taxon>
        <taxon>Actinomycetota</taxon>
        <taxon>Actinomycetes</taxon>
        <taxon>Mycobacteriales</taxon>
        <taxon>Mycobacteriaceae</taxon>
        <taxon>Mycolicibacterium</taxon>
    </lineage>
</organism>
<name>A0A6H0S1B3_9MYCO</name>
<gene>
    <name evidence="1" type="ORF">EXE63_08785</name>
</gene>
<keyword evidence="2" id="KW-1185">Reference proteome</keyword>
<dbReference type="KEGG" id="mfre:EXE63_08785"/>
<reference evidence="1 2" key="1">
    <citation type="submission" date="2019-04" db="EMBL/GenBank/DDBJ databases">
        <title>Draft, Whole-Genome Sequence of the Anthracene-degrading Mycobacterium frederiksbergense LB501T, Isolated from a Polycyclic Aromatic Hydrocarbon (PAH)-Contaminated Soil.</title>
        <authorList>
            <person name="Augelletti F."/>
        </authorList>
    </citation>
    <scope>NUCLEOTIDE SEQUENCE [LARGE SCALE GENOMIC DNA]</scope>
    <source>
        <strain evidence="1 2">LB 501T</strain>
    </source>
</reference>
<evidence type="ECO:0000313" key="2">
    <source>
        <dbReference type="Proteomes" id="UP000501849"/>
    </source>
</evidence>
<accession>A0A6H0S1B3</accession>
<dbReference type="Proteomes" id="UP000501849">
    <property type="component" value="Chromosome"/>
</dbReference>
<evidence type="ECO:0000313" key="1">
    <source>
        <dbReference type="EMBL" id="QIV80966.1"/>
    </source>
</evidence>
<dbReference type="EMBL" id="CP038799">
    <property type="protein sequence ID" value="QIV80966.1"/>
    <property type="molecule type" value="Genomic_DNA"/>
</dbReference>